<evidence type="ECO:0000256" key="4">
    <source>
        <dbReference type="ARBA" id="ARBA00022679"/>
    </source>
</evidence>
<keyword evidence="8 12" id="KW-0472">Membrane</keyword>
<evidence type="ECO:0000256" key="1">
    <source>
        <dbReference type="ARBA" id="ARBA00004141"/>
    </source>
</evidence>
<evidence type="ECO:0000256" key="11">
    <source>
        <dbReference type="RuleBase" id="RU003750"/>
    </source>
</evidence>
<proteinExistence type="inferred from homology"/>
<evidence type="ECO:0000256" key="12">
    <source>
        <dbReference type="SAM" id="Phobius"/>
    </source>
</evidence>
<name>A0A933W2D9_UNCEI</name>
<feature type="transmembrane region" description="Helical" evidence="12">
    <location>
        <begin position="228"/>
        <end position="246"/>
    </location>
</feature>
<keyword evidence="9" id="KW-0594">Phospholipid biosynthesis</keyword>
<comment type="subcellular location">
    <subcellularLocation>
        <location evidence="1">Membrane</location>
        <topology evidence="1">Multi-pass membrane protein</topology>
    </subcellularLocation>
</comment>
<dbReference type="EMBL" id="JACRIW010000077">
    <property type="protein sequence ID" value="MBI5169975.1"/>
    <property type="molecule type" value="Genomic_DNA"/>
</dbReference>
<evidence type="ECO:0000256" key="6">
    <source>
        <dbReference type="ARBA" id="ARBA00022989"/>
    </source>
</evidence>
<dbReference type="InterPro" id="IPR043130">
    <property type="entry name" value="CDP-OH_PTrfase_TM_dom"/>
</dbReference>
<comment type="caution">
    <text evidence="13">The sequence shown here is derived from an EMBL/GenBank/DDBJ whole genome shotgun (WGS) entry which is preliminary data.</text>
</comment>
<dbReference type="GO" id="GO:0046474">
    <property type="term" value="P:glycerophospholipid biosynthetic process"/>
    <property type="evidence" value="ECO:0007669"/>
    <property type="project" value="TreeGrafter"/>
</dbReference>
<keyword evidence="4 11" id="KW-0808">Transferase</keyword>
<evidence type="ECO:0000256" key="5">
    <source>
        <dbReference type="ARBA" id="ARBA00022692"/>
    </source>
</evidence>
<evidence type="ECO:0000256" key="3">
    <source>
        <dbReference type="ARBA" id="ARBA00022516"/>
    </source>
</evidence>
<evidence type="ECO:0000256" key="7">
    <source>
        <dbReference type="ARBA" id="ARBA00023098"/>
    </source>
</evidence>
<feature type="transmembrane region" description="Helical" evidence="12">
    <location>
        <begin position="261"/>
        <end position="282"/>
    </location>
</feature>
<evidence type="ECO:0000256" key="10">
    <source>
        <dbReference type="ARBA" id="ARBA00023264"/>
    </source>
</evidence>
<gene>
    <name evidence="13" type="ORF">HZA61_10840</name>
</gene>
<keyword evidence="5 12" id="KW-0812">Transmembrane</keyword>
<dbReference type="PROSITE" id="PS00379">
    <property type="entry name" value="CDP_ALCOHOL_P_TRANSF"/>
    <property type="match status" value="1"/>
</dbReference>
<dbReference type="InterPro" id="IPR000462">
    <property type="entry name" value="CDP-OH_P_trans"/>
</dbReference>
<dbReference type="AlphaFoldDB" id="A0A933W2D9"/>
<keyword evidence="6 12" id="KW-1133">Transmembrane helix</keyword>
<dbReference type="Proteomes" id="UP000696931">
    <property type="component" value="Unassembled WGS sequence"/>
</dbReference>
<dbReference type="Pfam" id="PF01066">
    <property type="entry name" value="CDP-OH_P_transf"/>
    <property type="match status" value="1"/>
</dbReference>
<evidence type="ECO:0000256" key="2">
    <source>
        <dbReference type="ARBA" id="ARBA00010441"/>
    </source>
</evidence>
<dbReference type="GO" id="GO:0016020">
    <property type="term" value="C:membrane"/>
    <property type="evidence" value="ECO:0007669"/>
    <property type="project" value="UniProtKB-SubCell"/>
</dbReference>
<keyword evidence="3" id="KW-0444">Lipid biosynthesis</keyword>
<feature type="transmembrane region" description="Helical" evidence="12">
    <location>
        <begin position="193"/>
        <end position="216"/>
    </location>
</feature>
<accession>A0A933W2D9</accession>
<sequence>MFIEEHLRELREQRYAPRAWLVYARRVGAYARAEVLANPGAVRSIWTAALAFFAAAFVTAMVMSVVWDRDLAYHFFGGTALWMGGAFTLVTLFVSLLRDENGYRLSSLNVPILLTLLRVSLIPGICLFLLERHFMIALVTYVLAATSDVLDGFLARRWRQITRLGTVMDPVVDIVFNLAMLSGLTAAELLPRWVFWAGAARYGILVVGGAGLYLFVGPVRIRPTSFGRAAGVVMTSLIALYTLLWALRSDVAMGLTRLTEIALGSLLLATTVQIVLVGWYNLRVMTGAIPENGRIVEDVRWRQR</sequence>
<organism evidence="13 14">
    <name type="scientific">Eiseniibacteriota bacterium</name>
    <dbReference type="NCBI Taxonomy" id="2212470"/>
    <lineage>
        <taxon>Bacteria</taxon>
        <taxon>Candidatus Eiseniibacteriota</taxon>
    </lineage>
</organism>
<keyword evidence="10" id="KW-1208">Phospholipid metabolism</keyword>
<dbReference type="InterPro" id="IPR050324">
    <property type="entry name" value="CDP-alcohol_PTase-I"/>
</dbReference>
<evidence type="ECO:0000256" key="9">
    <source>
        <dbReference type="ARBA" id="ARBA00023209"/>
    </source>
</evidence>
<dbReference type="Gene3D" id="1.20.120.1760">
    <property type="match status" value="1"/>
</dbReference>
<feature type="transmembrane region" description="Helical" evidence="12">
    <location>
        <begin position="167"/>
        <end position="187"/>
    </location>
</feature>
<feature type="transmembrane region" description="Helical" evidence="12">
    <location>
        <begin position="108"/>
        <end position="130"/>
    </location>
</feature>
<evidence type="ECO:0000313" key="13">
    <source>
        <dbReference type="EMBL" id="MBI5169975.1"/>
    </source>
</evidence>
<dbReference type="InterPro" id="IPR048254">
    <property type="entry name" value="CDP_ALCOHOL_P_TRANSF_CS"/>
</dbReference>
<evidence type="ECO:0000256" key="8">
    <source>
        <dbReference type="ARBA" id="ARBA00023136"/>
    </source>
</evidence>
<protein>
    <submittedName>
        <fullName evidence="13">CDP-alcohol phosphatidyltransferase family protein</fullName>
    </submittedName>
</protein>
<feature type="transmembrane region" description="Helical" evidence="12">
    <location>
        <begin position="45"/>
        <end position="67"/>
    </location>
</feature>
<dbReference type="GO" id="GO:0016780">
    <property type="term" value="F:phosphotransferase activity, for other substituted phosphate groups"/>
    <property type="evidence" value="ECO:0007669"/>
    <property type="project" value="InterPro"/>
</dbReference>
<feature type="transmembrane region" description="Helical" evidence="12">
    <location>
        <begin position="73"/>
        <end position="96"/>
    </location>
</feature>
<comment type="similarity">
    <text evidence="2 11">Belongs to the CDP-alcohol phosphatidyltransferase class-I family.</text>
</comment>
<evidence type="ECO:0000313" key="14">
    <source>
        <dbReference type="Proteomes" id="UP000696931"/>
    </source>
</evidence>
<dbReference type="PANTHER" id="PTHR14269:SF11">
    <property type="entry name" value="CDP-DIACYLGLYCEROL--GLYCEROL-3-PHOSPHATE 3-PHOSPHATIDYLTRANSFERASE"/>
    <property type="match status" value="1"/>
</dbReference>
<dbReference type="PANTHER" id="PTHR14269">
    <property type="entry name" value="CDP-DIACYLGLYCEROL--GLYCEROL-3-PHOSPHATE 3-PHOSPHATIDYLTRANSFERASE-RELATED"/>
    <property type="match status" value="1"/>
</dbReference>
<reference evidence="13" key="1">
    <citation type="submission" date="2020-07" db="EMBL/GenBank/DDBJ databases">
        <title>Huge and variable diversity of episymbiotic CPR bacteria and DPANN archaea in groundwater ecosystems.</title>
        <authorList>
            <person name="He C.Y."/>
            <person name="Keren R."/>
            <person name="Whittaker M."/>
            <person name="Farag I.F."/>
            <person name="Doudna J."/>
            <person name="Cate J.H.D."/>
            <person name="Banfield J.F."/>
        </authorList>
    </citation>
    <scope>NUCLEOTIDE SEQUENCE</scope>
    <source>
        <strain evidence="13">NC_groundwater_1813_Pr3_B-0.1um_71_17</strain>
    </source>
</reference>
<keyword evidence="7" id="KW-0443">Lipid metabolism</keyword>